<dbReference type="Pfam" id="PF00294">
    <property type="entry name" value="PfkB"/>
    <property type="match status" value="1"/>
</dbReference>
<gene>
    <name evidence="11" type="primary">rfaE2</name>
    <name evidence="11" type="ORF">AB0L16_16455</name>
</gene>
<keyword evidence="3 11" id="KW-0548">Nucleotidyltransferase</keyword>
<evidence type="ECO:0000256" key="2">
    <source>
        <dbReference type="ARBA" id="ARBA00022679"/>
    </source>
</evidence>
<evidence type="ECO:0000259" key="10">
    <source>
        <dbReference type="Pfam" id="PF01467"/>
    </source>
</evidence>
<dbReference type="GO" id="GO:0016779">
    <property type="term" value="F:nucleotidyltransferase activity"/>
    <property type="evidence" value="ECO:0007669"/>
    <property type="project" value="UniProtKB-KW"/>
</dbReference>
<evidence type="ECO:0000256" key="7">
    <source>
        <dbReference type="ARBA" id="ARBA00023277"/>
    </source>
</evidence>
<dbReference type="InterPro" id="IPR011611">
    <property type="entry name" value="PfkB_dom"/>
</dbReference>
<dbReference type="NCBIfam" id="TIGR02199">
    <property type="entry name" value="rfaE_dom_II"/>
    <property type="match status" value="1"/>
</dbReference>
<dbReference type="PANTHER" id="PTHR43793:SF2">
    <property type="entry name" value="BIFUNCTIONAL PROTEIN HLDE"/>
    <property type="match status" value="1"/>
</dbReference>
<dbReference type="PANTHER" id="PTHR43793">
    <property type="entry name" value="FAD SYNTHASE"/>
    <property type="match status" value="1"/>
</dbReference>
<evidence type="ECO:0000256" key="4">
    <source>
        <dbReference type="ARBA" id="ARBA00022741"/>
    </source>
</evidence>
<feature type="domain" description="Cytidyltransferase-like" evidence="10">
    <location>
        <begin position="328"/>
        <end position="421"/>
    </location>
</feature>
<dbReference type="InterPro" id="IPR004821">
    <property type="entry name" value="Cyt_trans-like"/>
</dbReference>
<comment type="catalytic activity">
    <reaction evidence="8">
        <text>D-glycero-beta-D-manno-heptose 1-phosphate + ATP + H(+) = ADP-D-glycero-beta-D-manno-heptose + diphosphate</text>
        <dbReference type="Rhea" id="RHEA:27465"/>
        <dbReference type="ChEBI" id="CHEBI:15378"/>
        <dbReference type="ChEBI" id="CHEBI:30616"/>
        <dbReference type="ChEBI" id="CHEBI:33019"/>
        <dbReference type="ChEBI" id="CHEBI:59967"/>
        <dbReference type="ChEBI" id="CHEBI:61593"/>
        <dbReference type="EC" id="2.7.7.70"/>
    </reaction>
</comment>
<dbReference type="Gene3D" id="3.40.50.620">
    <property type="entry name" value="HUPs"/>
    <property type="match status" value="1"/>
</dbReference>
<sequence>MSTGTPLLVVGDALLDRDLVGTAERLAPDAPVPVLDGCQEWLRPGGAALAAWLAARAGRSVTLLAPLGEDPASRRVRALLEPLVTVVPLPLDGPLVEKTRVLADGRPVVRLDRGTGRAGPATDRARRLLDQAPAVLVADYARGAAEVLRAELAALAPHTALVWDPHPRGLPPVPGARLATPTYEEARGFAGDGVPEGESLGAVARTAADLVRRWRAVWVAITLGGRGALLSQGEGPMLVPAAARHSGDTCGAGDCFAATAAGLLGDGALPAEAVQGAVAAATRYVAEGGARAVAPGPEPTGAPDHRGEADGLKLAGRVRAAGGTVVAAGGCFDLLHAGHVSLLQQARGIGDCLIVCLNSDASVRRRKGAGRPINPLPDRIRVLQALQCVDAVAVFDEDTPQRLLSRLRPHIWVKGGDYAVEQLPEAAQLAEWGGQAVLLPYLDGRSSTTLATRAARTVGARR</sequence>
<evidence type="ECO:0000313" key="11">
    <source>
        <dbReference type="EMBL" id="MEV5508050.1"/>
    </source>
</evidence>
<dbReference type="InterPro" id="IPR011914">
    <property type="entry name" value="RfaE_dom_II"/>
</dbReference>
<dbReference type="SUPFAM" id="SSF53613">
    <property type="entry name" value="Ribokinase-like"/>
    <property type="match status" value="1"/>
</dbReference>
<dbReference type="EC" id="2.7.7.70" evidence="1"/>
<dbReference type="EMBL" id="JBFAUK010000011">
    <property type="protein sequence ID" value="MEV5508050.1"/>
    <property type="molecule type" value="Genomic_DNA"/>
</dbReference>
<evidence type="ECO:0000259" key="9">
    <source>
        <dbReference type="Pfam" id="PF00294"/>
    </source>
</evidence>
<organism evidence="11 12">
    <name type="scientific">Streptomyces orinoci</name>
    <name type="common">Streptoverticillium orinoci</name>
    <dbReference type="NCBI Taxonomy" id="67339"/>
    <lineage>
        <taxon>Bacteria</taxon>
        <taxon>Bacillati</taxon>
        <taxon>Actinomycetota</taxon>
        <taxon>Actinomycetes</taxon>
        <taxon>Kitasatosporales</taxon>
        <taxon>Streptomycetaceae</taxon>
        <taxon>Streptomyces</taxon>
    </lineage>
</organism>
<comment type="caution">
    <text evidence="11">The sequence shown here is derived from an EMBL/GenBank/DDBJ whole genome shotgun (WGS) entry which is preliminary data.</text>
</comment>
<dbReference type="Pfam" id="PF01467">
    <property type="entry name" value="CTP_transf_like"/>
    <property type="match status" value="1"/>
</dbReference>
<evidence type="ECO:0000256" key="5">
    <source>
        <dbReference type="ARBA" id="ARBA00022840"/>
    </source>
</evidence>
<keyword evidence="7" id="KW-0119">Carbohydrate metabolism</keyword>
<evidence type="ECO:0000313" key="12">
    <source>
        <dbReference type="Proteomes" id="UP001552594"/>
    </source>
</evidence>
<keyword evidence="2" id="KW-0808">Transferase</keyword>
<evidence type="ECO:0000256" key="3">
    <source>
        <dbReference type="ARBA" id="ARBA00022695"/>
    </source>
</evidence>
<evidence type="ECO:0000256" key="1">
    <source>
        <dbReference type="ARBA" id="ARBA00012519"/>
    </source>
</evidence>
<name>A0ABV3JZ64_STRON</name>
<keyword evidence="4" id="KW-0547">Nucleotide-binding</keyword>
<evidence type="ECO:0000256" key="8">
    <source>
        <dbReference type="ARBA" id="ARBA00047428"/>
    </source>
</evidence>
<evidence type="ECO:0000256" key="6">
    <source>
        <dbReference type="ARBA" id="ARBA00023268"/>
    </source>
</evidence>
<dbReference type="InterPro" id="IPR014729">
    <property type="entry name" value="Rossmann-like_a/b/a_fold"/>
</dbReference>
<accession>A0ABV3JZ64</accession>
<dbReference type="Gene3D" id="3.40.1190.20">
    <property type="match status" value="1"/>
</dbReference>
<reference evidence="11 12" key="1">
    <citation type="submission" date="2024-06" db="EMBL/GenBank/DDBJ databases">
        <title>The Natural Products Discovery Center: Release of the First 8490 Sequenced Strains for Exploring Actinobacteria Biosynthetic Diversity.</title>
        <authorList>
            <person name="Kalkreuter E."/>
            <person name="Kautsar S.A."/>
            <person name="Yang D."/>
            <person name="Bader C.D."/>
            <person name="Teijaro C.N."/>
            <person name="Fluegel L."/>
            <person name="Davis C.M."/>
            <person name="Simpson J.R."/>
            <person name="Lauterbach L."/>
            <person name="Steele A.D."/>
            <person name="Gui C."/>
            <person name="Meng S."/>
            <person name="Li G."/>
            <person name="Viehrig K."/>
            <person name="Ye F."/>
            <person name="Su P."/>
            <person name="Kiefer A.F."/>
            <person name="Nichols A."/>
            <person name="Cepeda A.J."/>
            <person name="Yan W."/>
            <person name="Fan B."/>
            <person name="Jiang Y."/>
            <person name="Adhikari A."/>
            <person name="Zheng C.-J."/>
            <person name="Schuster L."/>
            <person name="Cowan T.M."/>
            <person name="Smanski M.J."/>
            <person name="Chevrette M.G."/>
            <person name="De Carvalho L.P.S."/>
            <person name="Shen B."/>
        </authorList>
    </citation>
    <scope>NUCLEOTIDE SEQUENCE [LARGE SCALE GENOMIC DNA]</scope>
    <source>
        <strain evidence="11 12">NPDC052347</strain>
    </source>
</reference>
<dbReference type="Proteomes" id="UP001552594">
    <property type="component" value="Unassembled WGS sequence"/>
</dbReference>
<proteinExistence type="predicted"/>
<keyword evidence="12" id="KW-1185">Reference proteome</keyword>
<dbReference type="SUPFAM" id="SSF52374">
    <property type="entry name" value="Nucleotidylyl transferase"/>
    <property type="match status" value="1"/>
</dbReference>
<keyword evidence="5" id="KW-0067">ATP-binding</keyword>
<dbReference type="RefSeq" id="WP_109280053.1">
    <property type="nucleotide sequence ID" value="NZ_JBFAUK010000011.1"/>
</dbReference>
<keyword evidence="6" id="KW-0511">Multifunctional enzyme</keyword>
<dbReference type="InterPro" id="IPR029056">
    <property type="entry name" value="Ribokinase-like"/>
</dbReference>
<dbReference type="InterPro" id="IPR050385">
    <property type="entry name" value="Archaeal_FAD_synthase"/>
</dbReference>
<protein>
    <recommendedName>
        <fullName evidence="1">D-glycero-beta-D-manno-heptose 1-phosphate adenylyltransferase</fullName>
        <ecNumber evidence="1">2.7.7.70</ecNumber>
    </recommendedName>
</protein>
<feature type="domain" description="Carbohydrate kinase PfkB" evidence="9">
    <location>
        <begin position="173"/>
        <end position="292"/>
    </location>
</feature>
<dbReference type="NCBIfam" id="TIGR00125">
    <property type="entry name" value="cyt_tran_rel"/>
    <property type="match status" value="1"/>
</dbReference>